<organism evidence="1 2">
    <name type="scientific">Daphnia magna</name>
    <dbReference type="NCBI Taxonomy" id="35525"/>
    <lineage>
        <taxon>Eukaryota</taxon>
        <taxon>Metazoa</taxon>
        <taxon>Ecdysozoa</taxon>
        <taxon>Arthropoda</taxon>
        <taxon>Crustacea</taxon>
        <taxon>Branchiopoda</taxon>
        <taxon>Diplostraca</taxon>
        <taxon>Cladocera</taxon>
        <taxon>Anomopoda</taxon>
        <taxon>Daphniidae</taxon>
        <taxon>Daphnia</taxon>
    </lineage>
</organism>
<evidence type="ECO:0000313" key="2">
    <source>
        <dbReference type="Proteomes" id="UP001234178"/>
    </source>
</evidence>
<dbReference type="EMBL" id="JAOYFB010000039">
    <property type="protein sequence ID" value="KAK4028668.1"/>
    <property type="molecule type" value="Genomic_DNA"/>
</dbReference>
<dbReference type="Proteomes" id="UP001234178">
    <property type="component" value="Unassembled WGS sequence"/>
</dbReference>
<keyword evidence="2" id="KW-1185">Reference proteome</keyword>
<sequence>MRTRTAVGVNCGLARDSWLCNLITARRSRRVESRDRHRYIPAGLSRPSDWLSQPFYPSILN</sequence>
<evidence type="ECO:0000313" key="1">
    <source>
        <dbReference type="EMBL" id="KAK4028668.1"/>
    </source>
</evidence>
<gene>
    <name evidence="1" type="ORF">OUZ56_021672</name>
</gene>
<proteinExistence type="predicted"/>
<name>A0ABR0AU74_9CRUS</name>
<accession>A0ABR0AU74</accession>
<protein>
    <submittedName>
        <fullName evidence="1">Uncharacterized protein</fullName>
    </submittedName>
</protein>
<comment type="caution">
    <text evidence="1">The sequence shown here is derived from an EMBL/GenBank/DDBJ whole genome shotgun (WGS) entry which is preliminary data.</text>
</comment>
<reference evidence="1 2" key="1">
    <citation type="journal article" date="2023" name="Nucleic Acids Res.">
        <title>The hologenome of Daphnia magna reveals possible DNA methylation and microbiome-mediated evolution of the host genome.</title>
        <authorList>
            <person name="Chaturvedi A."/>
            <person name="Li X."/>
            <person name="Dhandapani V."/>
            <person name="Marshall H."/>
            <person name="Kissane S."/>
            <person name="Cuenca-Cambronero M."/>
            <person name="Asole G."/>
            <person name="Calvet F."/>
            <person name="Ruiz-Romero M."/>
            <person name="Marangio P."/>
            <person name="Guigo R."/>
            <person name="Rago D."/>
            <person name="Mirbahai L."/>
            <person name="Eastwood N."/>
            <person name="Colbourne J.K."/>
            <person name="Zhou J."/>
            <person name="Mallon E."/>
            <person name="Orsini L."/>
        </authorList>
    </citation>
    <scope>NUCLEOTIDE SEQUENCE [LARGE SCALE GENOMIC DNA]</scope>
    <source>
        <strain evidence="1">LRV0_1</strain>
    </source>
</reference>